<dbReference type="Proteomes" id="UP000194933">
    <property type="component" value="Unassembled WGS sequence"/>
</dbReference>
<sequence length="329" mass="39289">MNSFHFVDPNRRPQADVRRMTKELTEKFHAIDPDLTLIHHDNFIDYGPEVFPQLASLYWDPRVPNHPMATFVYSEYHLRYRNFPLYWFTPYGECIDEFHGKVNNSFRKPLQAIDNAILKVIHDYQTHNLTYWQDLFSEEQLQQVITSHYSRTTRMIGNGIPGGRMMDFTDPMKRPHAAVEKATEYLETQLDKLDSRLTLSRDESYIDFEPSVGRYLSEWWYDPEVYDPEVDDPDDPLIDLTDREYQIYYQKIILYSFGPYSLGTGYHGDIFDGGIPNIAYLGLNQELVDNILKVIHEYQLFNLYYWRDCYTPEEFQVEINKYKKMWDLD</sequence>
<dbReference type="AlphaFoldDB" id="A0A242K0W7"/>
<keyword evidence="2" id="KW-1185">Reference proteome</keyword>
<protein>
    <submittedName>
        <fullName evidence="1">Uncharacterized protein</fullName>
    </submittedName>
</protein>
<organism evidence="1 2">
    <name type="scientific">Candidatus Enterococcus wittei</name>
    <dbReference type="NCBI Taxonomy" id="1987383"/>
    <lineage>
        <taxon>Bacteria</taxon>
        <taxon>Bacillati</taxon>
        <taxon>Bacillota</taxon>
        <taxon>Bacilli</taxon>
        <taxon>Lactobacillales</taxon>
        <taxon>Enterococcaceae</taxon>
        <taxon>Enterococcus</taxon>
    </lineage>
</organism>
<proteinExistence type="predicted"/>
<evidence type="ECO:0000313" key="2">
    <source>
        <dbReference type="Proteomes" id="UP000194933"/>
    </source>
</evidence>
<evidence type="ECO:0000313" key="1">
    <source>
        <dbReference type="EMBL" id="OTP10914.1"/>
    </source>
</evidence>
<dbReference type="RefSeq" id="WP_086284227.1">
    <property type="nucleotide sequence ID" value="NZ_NGMO01000002.1"/>
</dbReference>
<name>A0A242K0W7_9ENTE</name>
<gene>
    <name evidence="1" type="ORF">A5844_001048</name>
</gene>
<reference evidence="1 2" key="1">
    <citation type="submission" date="2017-05" db="EMBL/GenBank/DDBJ databases">
        <title>The Genome Sequence of Enterococcus sp. 10A9_DIV0425.</title>
        <authorList>
            <consortium name="The Broad Institute Genomics Platform"/>
            <consortium name="The Broad Institute Genomic Center for Infectious Diseases"/>
            <person name="Earl A."/>
            <person name="Manson A."/>
            <person name="Schwartman J."/>
            <person name="Gilmore M."/>
            <person name="Abouelleil A."/>
            <person name="Cao P."/>
            <person name="Chapman S."/>
            <person name="Cusick C."/>
            <person name="Shea T."/>
            <person name="Young S."/>
            <person name="Neafsey D."/>
            <person name="Nusbaum C."/>
            <person name="Birren B."/>
        </authorList>
    </citation>
    <scope>NUCLEOTIDE SEQUENCE [LARGE SCALE GENOMIC DNA]</scope>
    <source>
        <strain evidence="1 2">10A9_DIV0425</strain>
    </source>
</reference>
<accession>A0A242K0W7</accession>
<comment type="caution">
    <text evidence="1">The sequence shown here is derived from an EMBL/GenBank/DDBJ whole genome shotgun (WGS) entry which is preliminary data.</text>
</comment>
<dbReference type="EMBL" id="NGMO01000002">
    <property type="protein sequence ID" value="OTP10914.1"/>
    <property type="molecule type" value="Genomic_DNA"/>
</dbReference>